<dbReference type="InterPro" id="IPR005804">
    <property type="entry name" value="FA_desaturase_dom"/>
</dbReference>
<gene>
    <name evidence="3" type="ORF">OV287_00500</name>
</gene>
<organism evidence="3 4">
    <name type="scientific">Archangium lansingense</name>
    <dbReference type="NCBI Taxonomy" id="2995310"/>
    <lineage>
        <taxon>Bacteria</taxon>
        <taxon>Pseudomonadati</taxon>
        <taxon>Myxococcota</taxon>
        <taxon>Myxococcia</taxon>
        <taxon>Myxococcales</taxon>
        <taxon>Cystobacterineae</taxon>
        <taxon>Archangiaceae</taxon>
        <taxon>Archangium</taxon>
    </lineage>
</organism>
<dbReference type="EMBL" id="JAPNKA010000001">
    <property type="protein sequence ID" value="MCY1072948.1"/>
    <property type="molecule type" value="Genomic_DNA"/>
</dbReference>
<feature type="domain" description="Fatty acid desaturase" evidence="2">
    <location>
        <begin position="76"/>
        <end position="305"/>
    </location>
</feature>
<protein>
    <submittedName>
        <fullName evidence="3">Fatty acid desaturase</fullName>
        <ecNumber evidence="3">1.14.19.-</ecNumber>
    </submittedName>
</protein>
<keyword evidence="1" id="KW-1133">Transmembrane helix</keyword>
<accession>A0ABT3ZU62</accession>
<dbReference type="Proteomes" id="UP001207654">
    <property type="component" value="Unassembled WGS sequence"/>
</dbReference>
<dbReference type="PANTHER" id="PTHR19353">
    <property type="entry name" value="FATTY ACID DESATURASE 2"/>
    <property type="match status" value="1"/>
</dbReference>
<keyword evidence="1" id="KW-0812">Transmembrane</keyword>
<evidence type="ECO:0000256" key="1">
    <source>
        <dbReference type="SAM" id="Phobius"/>
    </source>
</evidence>
<comment type="caution">
    <text evidence="3">The sequence shown here is derived from an EMBL/GenBank/DDBJ whole genome shotgun (WGS) entry which is preliminary data.</text>
</comment>
<name>A0ABT3ZU62_9BACT</name>
<keyword evidence="3" id="KW-0560">Oxidoreductase</keyword>
<evidence type="ECO:0000313" key="4">
    <source>
        <dbReference type="Proteomes" id="UP001207654"/>
    </source>
</evidence>
<evidence type="ECO:0000313" key="3">
    <source>
        <dbReference type="EMBL" id="MCY1072948.1"/>
    </source>
</evidence>
<dbReference type="Pfam" id="PF00487">
    <property type="entry name" value="FA_desaturase"/>
    <property type="match status" value="1"/>
</dbReference>
<feature type="transmembrane region" description="Helical" evidence="1">
    <location>
        <begin position="60"/>
        <end position="85"/>
    </location>
</feature>
<keyword evidence="1" id="KW-0472">Membrane</keyword>
<feature type="transmembrane region" description="Helical" evidence="1">
    <location>
        <begin position="199"/>
        <end position="228"/>
    </location>
</feature>
<sequence>MEDTAPSLSPVRETGASPRLKVEELRRFRLYLSEGERGERFRRYHQPRPLVALWQVAQSWALVFVGWAAVVYVSPLWLPVALVLVGSRQRALGNTLHDAAHGNMFTGRRTNRHVATILFGPCIFEDFEAYRLSHLRHHAYLGDPEGDPDFLPPPRDADGHVVRSSWRFYRSFLFNGALWRKSVLGELPRMSGAQRLRVVVWWAAMLTVLGVVGGARAALSFAAVWMLARATVYHAIKVFAEISDHVGLEPGSILGYTRNLPSNGLAFFLHPHHDNYHLTHHIFPRIPLANLAHIHRMLEPLPEYATANHCHGYFLGPHAVVKSWTTPVANAAPPLVSSTPAQPDRVA</sequence>
<dbReference type="PANTHER" id="PTHR19353:SF19">
    <property type="entry name" value="DELTA(5) FATTY ACID DESATURASE C-RELATED"/>
    <property type="match status" value="1"/>
</dbReference>
<dbReference type="EC" id="1.14.19.-" evidence="3"/>
<dbReference type="GO" id="GO:0016491">
    <property type="term" value="F:oxidoreductase activity"/>
    <property type="evidence" value="ECO:0007669"/>
    <property type="project" value="UniProtKB-KW"/>
</dbReference>
<evidence type="ECO:0000259" key="2">
    <source>
        <dbReference type="Pfam" id="PF00487"/>
    </source>
</evidence>
<dbReference type="RefSeq" id="WP_267531970.1">
    <property type="nucleotide sequence ID" value="NZ_JAPNKA010000001.1"/>
</dbReference>
<reference evidence="3 4" key="1">
    <citation type="submission" date="2022-11" db="EMBL/GenBank/DDBJ databases">
        <title>Minimal conservation of predation-associated metabolite biosynthetic gene clusters underscores biosynthetic potential of Myxococcota including descriptions for ten novel species: Archangium lansinium sp. nov., Myxococcus landrumus sp. nov., Nannocystis bai.</title>
        <authorList>
            <person name="Ahearne A."/>
            <person name="Stevens C."/>
            <person name="Phillips K."/>
        </authorList>
    </citation>
    <scope>NUCLEOTIDE SEQUENCE [LARGE SCALE GENOMIC DNA]</scope>
    <source>
        <strain evidence="3 4">MIWBW</strain>
    </source>
</reference>
<dbReference type="InterPro" id="IPR012171">
    <property type="entry name" value="Fatty_acid_desaturase"/>
</dbReference>
<keyword evidence="4" id="KW-1185">Reference proteome</keyword>
<proteinExistence type="predicted"/>